<gene>
    <name evidence="1" type="ORF">ACFYXQ_18100</name>
</gene>
<dbReference type="Proteomes" id="UP001601992">
    <property type="component" value="Unassembled WGS sequence"/>
</dbReference>
<organism evidence="1 2">
    <name type="scientific">Nocardia jiangxiensis</name>
    <dbReference type="NCBI Taxonomy" id="282685"/>
    <lineage>
        <taxon>Bacteria</taxon>
        <taxon>Bacillati</taxon>
        <taxon>Actinomycetota</taxon>
        <taxon>Actinomycetes</taxon>
        <taxon>Mycobacteriales</taxon>
        <taxon>Nocardiaceae</taxon>
        <taxon>Nocardia</taxon>
    </lineage>
</organism>
<comment type="caution">
    <text evidence="1">The sequence shown here is derived from an EMBL/GenBank/DDBJ whole genome shotgun (WGS) entry which is preliminary data.</text>
</comment>
<evidence type="ECO:0000313" key="1">
    <source>
        <dbReference type="EMBL" id="MFF3569687.1"/>
    </source>
</evidence>
<name>A0ABW6S069_9NOCA</name>
<proteinExistence type="predicted"/>
<evidence type="ECO:0008006" key="3">
    <source>
        <dbReference type="Google" id="ProtNLM"/>
    </source>
</evidence>
<accession>A0ABW6S069</accession>
<protein>
    <recommendedName>
        <fullName evidence="3">Transcriptional regulator, AbiEi antitoxin, Type IV TA system</fullName>
    </recommendedName>
</protein>
<sequence length="319" mass="34788">MGTPQPISRRDALATGLSDSDLRRLCRHGLWHRVRTGHYLSAPAETLSAVDRHRALIRATIAATTDAAVVSHVSALVGHDLPTWRIRLDRAHLTRARRNGARVGRLLVVHAGQLAADEVVTVAGIRYTTAARTILDIARTEGFEQAVAAGDAALHRGATTATRLREQLHRARARPGYRQAAQVLTFLDGRSSGVGESRLRVAMAAAGLPAPEVKARILSPDNSFVARVDCLFPELGVAADFDPRPAIDPDPGHPEAAERAAFAAELRDDRLRALGWIPARWTWDELDDPAEMARRITAAAEVAARLTRHGRWVPTPRLR</sequence>
<evidence type="ECO:0000313" key="2">
    <source>
        <dbReference type="Proteomes" id="UP001601992"/>
    </source>
</evidence>
<keyword evidence="2" id="KW-1185">Reference proteome</keyword>
<dbReference type="EMBL" id="JBIAQY010000005">
    <property type="protein sequence ID" value="MFF3569687.1"/>
    <property type="molecule type" value="Genomic_DNA"/>
</dbReference>
<dbReference type="RefSeq" id="WP_387404328.1">
    <property type="nucleotide sequence ID" value="NZ_JBIAQY010000005.1"/>
</dbReference>
<reference evidence="1 2" key="1">
    <citation type="submission" date="2024-10" db="EMBL/GenBank/DDBJ databases">
        <title>The Natural Products Discovery Center: Release of the First 8490 Sequenced Strains for Exploring Actinobacteria Biosynthetic Diversity.</title>
        <authorList>
            <person name="Kalkreuter E."/>
            <person name="Kautsar S.A."/>
            <person name="Yang D."/>
            <person name="Bader C.D."/>
            <person name="Teijaro C.N."/>
            <person name="Fluegel L."/>
            <person name="Davis C.M."/>
            <person name="Simpson J.R."/>
            <person name="Lauterbach L."/>
            <person name="Steele A.D."/>
            <person name="Gui C."/>
            <person name="Meng S."/>
            <person name="Li G."/>
            <person name="Viehrig K."/>
            <person name="Ye F."/>
            <person name="Su P."/>
            <person name="Kiefer A.F."/>
            <person name="Nichols A."/>
            <person name="Cepeda A.J."/>
            <person name="Yan W."/>
            <person name="Fan B."/>
            <person name="Jiang Y."/>
            <person name="Adhikari A."/>
            <person name="Zheng C.-J."/>
            <person name="Schuster L."/>
            <person name="Cowan T.M."/>
            <person name="Smanski M.J."/>
            <person name="Chevrette M.G."/>
            <person name="De Carvalho L.P.S."/>
            <person name="Shen B."/>
        </authorList>
    </citation>
    <scope>NUCLEOTIDE SEQUENCE [LARGE SCALE GENOMIC DNA]</scope>
    <source>
        <strain evidence="1 2">NPDC002593</strain>
    </source>
</reference>